<reference evidence="1 2" key="1">
    <citation type="journal article" date="2016" name="Mol. Biol. Evol.">
        <title>Comparative Genomics of Early-Diverging Mushroom-Forming Fungi Provides Insights into the Origins of Lignocellulose Decay Capabilities.</title>
        <authorList>
            <person name="Nagy L.G."/>
            <person name="Riley R."/>
            <person name="Tritt A."/>
            <person name="Adam C."/>
            <person name="Daum C."/>
            <person name="Floudas D."/>
            <person name="Sun H."/>
            <person name="Yadav J.S."/>
            <person name="Pangilinan J."/>
            <person name="Larsson K.H."/>
            <person name="Matsuura K."/>
            <person name="Barry K."/>
            <person name="Labutti K."/>
            <person name="Kuo R."/>
            <person name="Ohm R.A."/>
            <person name="Bhattacharya S.S."/>
            <person name="Shirouzu T."/>
            <person name="Yoshinaga Y."/>
            <person name="Martin F.M."/>
            <person name="Grigoriev I.V."/>
            <person name="Hibbett D.S."/>
        </authorList>
    </citation>
    <scope>NUCLEOTIDE SEQUENCE [LARGE SCALE GENOMIC DNA]</scope>
    <source>
        <strain evidence="1 2">CBS 109695</strain>
    </source>
</reference>
<protein>
    <submittedName>
        <fullName evidence="1">Uncharacterized protein</fullName>
    </submittedName>
</protein>
<accession>A0A166WZM0</accession>
<dbReference type="AlphaFoldDB" id="A0A166WZM0"/>
<evidence type="ECO:0000313" key="1">
    <source>
        <dbReference type="EMBL" id="KZP34277.1"/>
    </source>
</evidence>
<dbReference type="EMBL" id="KV417480">
    <property type="protein sequence ID" value="KZP34277.1"/>
    <property type="molecule type" value="Genomic_DNA"/>
</dbReference>
<proteinExistence type="predicted"/>
<organism evidence="1 2">
    <name type="scientific">Athelia psychrophila</name>
    <dbReference type="NCBI Taxonomy" id="1759441"/>
    <lineage>
        <taxon>Eukaryota</taxon>
        <taxon>Fungi</taxon>
        <taxon>Dikarya</taxon>
        <taxon>Basidiomycota</taxon>
        <taxon>Agaricomycotina</taxon>
        <taxon>Agaricomycetes</taxon>
        <taxon>Agaricomycetidae</taxon>
        <taxon>Atheliales</taxon>
        <taxon>Atheliaceae</taxon>
        <taxon>Athelia</taxon>
    </lineage>
</organism>
<keyword evidence="2" id="KW-1185">Reference proteome</keyword>
<dbReference type="Proteomes" id="UP000076532">
    <property type="component" value="Unassembled WGS sequence"/>
</dbReference>
<sequence>MYKASPEYAPILQLVQTSPLSPLFPSPLLTSFLSLPSFPFLSFLPPYPFHLTLNPPSPHITTHTLTVVCESSSRREIKSVKPIRRHGVSAVARYVPLSLYRLPPILIVW</sequence>
<evidence type="ECO:0000313" key="2">
    <source>
        <dbReference type="Proteomes" id="UP000076532"/>
    </source>
</evidence>
<gene>
    <name evidence="1" type="ORF">FIBSPDRAFT_3594</name>
</gene>
<name>A0A166WZM0_9AGAM</name>